<reference evidence="2 3" key="1">
    <citation type="submission" date="2010-10" db="EMBL/GenBank/DDBJ databases">
        <authorList>
            <person name="Durkin A.S."/>
            <person name="Madupu R."/>
            <person name="Torralba M."/>
            <person name="Gillis M."/>
            <person name="Methe B."/>
            <person name="Sutton G."/>
            <person name="Nelson K.E."/>
        </authorList>
    </citation>
    <scope>NUCLEOTIDE SEQUENCE [LARGE SCALE GENOMIC DNA]</scope>
    <source>
        <strain evidence="2 3">ACS-139-V-Col8</strain>
    </source>
</reference>
<organism evidence="2 3">
    <name type="scientific">Eremococcus coleocola ACS-139-V-Col8</name>
    <dbReference type="NCBI Taxonomy" id="908337"/>
    <lineage>
        <taxon>Bacteria</taxon>
        <taxon>Bacillati</taxon>
        <taxon>Bacillota</taxon>
        <taxon>Bacilli</taxon>
        <taxon>Lactobacillales</taxon>
        <taxon>Aerococcaceae</taxon>
        <taxon>Eremococcus</taxon>
    </lineage>
</organism>
<comment type="caution">
    <text evidence="2">The sequence shown here is derived from an EMBL/GenBank/DDBJ whole genome shotgun (WGS) entry which is preliminary data.</text>
</comment>
<evidence type="ECO:0000313" key="2">
    <source>
        <dbReference type="EMBL" id="EFR31364.1"/>
    </source>
</evidence>
<dbReference type="AlphaFoldDB" id="E4KP96"/>
<dbReference type="CDD" id="cd04301">
    <property type="entry name" value="NAT_SF"/>
    <property type="match status" value="1"/>
</dbReference>
<protein>
    <submittedName>
        <fullName evidence="2">Acetyltransferase, GNAT family</fullName>
    </submittedName>
</protein>
<dbReference type="PROSITE" id="PS51186">
    <property type="entry name" value="GNAT"/>
    <property type="match status" value="1"/>
</dbReference>
<dbReference type="STRING" id="908337.HMPREF9257_1383"/>
<dbReference type="EMBL" id="AENN01000015">
    <property type="protein sequence ID" value="EFR31364.1"/>
    <property type="molecule type" value="Genomic_DNA"/>
</dbReference>
<keyword evidence="3" id="KW-1185">Reference proteome</keyword>
<dbReference type="PANTHER" id="PTHR39173:SF1">
    <property type="entry name" value="ACETYLTRANSFERASE"/>
    <property type="match status" value="1"/>
</dbReference>
<dbReference type="eggNOG" id="COG3981">
    <property type="taxonomic scope" value="Bacteria"/>
</dbReference>
<dbReference type="InterPro" id="IPR000182">
    <property type="entry name" value="GNAT_dom"/>
</dbReference>
<gene>
    <name evidence="2" type="ORF">HMPREF9257_1383</name>
</gene>
<keyword evidence="2" id="KW-0808">Transferase</keyword>
<sequence>MENLVLVHVRPRHQKNVMAYRQAFLASGESMDGSSDLQDFTDFQAWYDQVQASSQRETVKAGWVPASQYICLQRGHQEVLGMLQFRHELNNYLKEIGGHIGYSVHPDYRNQGIAQTMLKEALKICYHQGMAKVLVTCHASNKASQKVIEACGGVRDESSFDPNSGEEVYRYWIQVN</sequence>
<dbReference type="SUPFAM" id="SSF55729">
    <property type="entry name" value="Acyl-CoA N-acyltransferases (Nat)"/>
    <property type="match status" value="1"/>
</dbReference>
<proteinExistence type="predicted"/>
<dbReference type="Pfam" id="PF13302">
    <property type="entry name" value="Acetyltransf_3"/>
    <property type="match status" value="1"/>
</dbReference>
<dbReference type="GO" id="GO:0016747">
    <property type="term" value="F:acyltransferase activity, transferring groups other than amino-acyl groups"/>
    <property type="evidence" value="ECO:0007669"/>
    <property type="project" value="InterPro"/>
</dbReference>
<dbReference type="InterPro" id="IPR016181">
    <property type="entry name" value="Acyl_CoA_acyltransferase"/>
</dbReference>
<dbReference type="OrthoDB" id="9797989at2"/>
<evidence type="ECO:0000259" key="1">
    <source>
        <dbReference type="PROSITE" id="PS51186"/>
    </source>
</evidence>
<dbReference type="Gene3D" id="3.40.630.30">
    <property type="match status" value="1"/>
</dbReference>
<feature type="domain" description="N-acetyltransferase" evidence="1">
    <location>
        <begin position="35"/>
        <end position="176"/>
    </location>
</feature>
<name>E4KP96_9LACT</name>
<dbReference type="PANTHER" id="PTHR39173">
    <property type="entry name" value="ACETYLTRANSFERASE"/>
    <property type="match status" value="1"/>
</dbReference>
<evidence type="ECO:0000313" key="3">
    <source>
        <dbReference type="Proteomes" id="UP000005990"/>
    </source>
</evidence>
<dbReference type="RefSeq" id="WP_006418567.1">
    <property type="nucleotide sequence ID" value="NZ_AENN01000015.1"/>
</dbReference>
<accession>E4KP96</accession>
<dbReference type="Proteomes" id="UP000005990">
    <property type="component" value="Unassembled WGS sequence"/>
</dbReference>